<proteinExistence type="inferred from homology"/>
<evidence type="ECO:0000256" key="6">
    <source>
        <dbReference type="ARBA" id="ARBA00022603"/>
    </source>
</evidence>
<accession>A0ABN2S3N3</accession>
<dbReference type="GO" id="GO:0032259">
    <property type="term" value="P:methylation"/>
    <property type="evidence" value="ECO:0007669"/>
    <property type="project" value="UniProtKB-KW"/>
</dbReference>
<gene>
    <name evidence="12" type="ORF">GCM10009799_01190</name>
</gene>
<dbReference type="RefSeq" id="WP_344159335.1">
    <property type="nucleotide sequence ID" value="NZ_BAAAPC010000001.1"/>
</dbReference>
<keyword evidence="8" id="KW-0949">S-adenosyl-L-methionine</keyword>
<evidence type="ECO:0000256" key="7">
    <source>
        <dbReference type="ARBA" id="ARBA00022679"/>
    </source>
</evidence>
<dbReference type="Pfam" id="PF01135">
    <property type="entry name" value="PCMT"/>
    <property type="match status" value="1"/>
</dbReference>
<sequence length="385" mass="41632">MSDDFADGPNRLADLLVEKGALTDPAWETAVRKVERHRFLPETVWVRDDDPPWRSPYGPETPQWRDAAYADFALVTQVDDGDPIGSDGRGMYPTSSASQPSLVVRMLQALDIRGGETVLEIGTATGYNTALMCARLSDEQVTSIEIDECLAAQGRANLHTAGYQPTLVVGDGVAGVPESAPFDRVLATVAAKRVPGAWVEQLRPGGLLVAPWGSDHAGHWLVRLEADGAGAAHGRIVGDAAFMWLRDQRSHRGTWRDHIDVDAPMQEGRTKLDPRAAVGGDGSGRTITIGTLVPNLYHKVIWEDDECTVWVYDAAGSWAAADYVPGASEWVQSRYGPRDIWGEIEAAHAAWKSAGSPGRDRLGLTVTATGAHWLWVDVPSAVLSN</sequence>
<dbReference type="PANTHER" id="PTHR11579">
    <property type="entry name" value="PROTEIN-L-ISOASPARTATE O-METHYLTRANSFERASE"/>
    <property type="match status" value="1"/>
</dbReference>
<evidence type="ECO:0000313" key="13">
    <source>
        <dbReference type="Proteomes" id="UP001501585"/>
    </source>
</evidence>
<comment type="similarity">
    <text evidence="2">Belongs to the methyltransferase superfamily. L-isoaspartyl/D-aspartyl protein methyltransferase family.</text>
</comment>
<evidence type="ECO:0000256" key="3">
    <source>
        <dbReference type="ARBA" id="ARBA00011890"/>
    </source>
</evidence>
<dbReference type="EC" id="2.1.1.77" evidence="3"/>
<dbReference type="CDD" id="cd02440">
    <property type="entry name" value="AdoMet_MTases"/>
    <property type="match status" value="1"/>
</dbReference>
<comment type="subcellular location">
    <subcellularLocation>
        <location evidence="1">Cytoplasm</location>
    </subcellularLocation>
</comment>
<evidence type="ECO:0000256" key="11">
    <source>
        <dbReference type="ARBA" id="ARBA00031350"/>
    </source>
</evidence>
<evidence type="ECO:0000256" key="4">
    <source>
        <dbReference type="ARBA" id="ARBA00013346"/>
    </source>
</evidence>
<keyword evidence="6 12" id="KW-0489">Methyltransferase</keyword>
<keyword evidence="7" id="KW-0808">Transferase</keyword>
<evidence type="ECO:0000256" key="8">
    <source>
        <dbReference type="ARBA" id="ARBA00022691"/>
    </source>
</evidence>
<evidence type="ECO:0000256" key="9">
    <source>
        <dbReference type="ARBA" id="ARBA00030757"/>
    </source>
</evidence>
<keyword evidence="5" id="KW-0963">Cytoplasm</keyword>
<comment type="caution">
    <text evidence="12">The sequence shown here is derived from an EMBL/GenBank/DDBJ whole genome shotgun (WGS) entry which is preliminary data.</text>
</comment>
<dbReference type="InterPro" id="IPR000682">
    <property type="entry name" value="PCMT"/>
</dbReference>
<keyword evidence="13" id="KW-1185">Reference proteome</keyword>
<dbReference type="PANTHER" id="PTHR11579:SF0">
    <property type="entry name" value="PROTEIN-L-ISOASPARTATE(D-ASPARTATE) O-METHYLTRANSFERASE"/>
    <property type="match status" value="1"/>
</dbReference>
<reference evidence="12 13" key="1">
    <citation type="journal article" date="2019" name="Int. J. Syst. Evol. Microbiol.">
        <title>The Global Catalogue of Microorganisms (GCM) 10K type strain sequencing project: providing services to taxonomists for standard genome sequencing and annotation.</title>
        <authorList>
            <consortium name="The Broad Institute Genomics Platform"/>
            <consortium name="The Broad Institute Genome Sequencing Center for Infectious Disease"/>
            <person name="Wu L."/>
            <person name="Ma J."/>
        </authorList>
    </citation>
    <scope>NUCLEOTIDE SEQUENCE [LARGE SCALE GENOMIC DNA]</scope>
    <source>
        <strain evidence="12 13">JCM 15313</strain>
    </source>
</reference>
<dbReference type="EMBL" id="BAAAPC010000001">
    <property type="protein sequence ID" value="GAA1979822.1"/>
    <property type="molecule type" value="Genomic_DNA"/>
</dbReference>
<dbReference type="GO" id="GO:0008168">
    <property type="term" value="F:methyltransferase activity"/>
    <property type="evidence" value="ECO:0007669"/>
    <property type="project" value="UniProtKB-KW"/>
</dbReference>
<dbReference type="Proteomes" id="UP001501585">
    <property type="component" value="Unassembled WGS sequence"/>
</dbReference>
<evidence type="ECO:0000256" key="1">
    <source>
        <dbReference type="ARBA" id="ARBA00004496"/>
    </source>
</evidence>
<evidence type="ECO:0000256" key="2">
    <source>
        <dbReference type="ARBA" id="ARBA00005369"/>
    </source>
</evidence>
<dbReference type="InterPro" id="IPR029063">
    <property type="entry name" value="SAM-dependent_MTases_sf"/>
</dbReference>
<evidence type="ECO:0000313" key="12">
    <source>
        <dbReference type="EMBL" id="GAA1979822.1"/>
    </source>
</evidence>
<dbReference type="Gene3D" id="3.40.50.150">
    <property type="entry name" value="Vaccinia Virus protein VP39"/>
    <property type="match status" value="1"/>
</dbReference>
<evidence type="ECO:0000256" key="10">
    <source>
        <dbReference type="ARBA" id="ARBA00031323"/>
    </source>
</evidence>
<name>A0ABN2S3N3_9ACTN</name>
<dbReference type="SUPFAM" id="SSF53335">
    <property type="entry name" value="S-adenosyl-L-methionine-dependent methyltransferases"/>
    <property type="match status" value="1"/>
</dbReference>
<evidence type="ECO:0000256" key="5">
    <source>
        <dbReference type="ARBA" id="ARBA00022490"/>
    </source>
</evidence>
<organism evidence="12 13">
    <name type="scientific">Nocardiopsis rhodophaea</name>
    <dbReference type="NCBI Taxonomy" id="280238"/>
    <lineage>
        <taxon>Bacteria</taxon>
        <taxon>Bacillati</taxon>
        <taxon>Actinomycetota</taxon>
        <taxon>Actinomycetes</taxon>
        <taxon>Streptosporangiales</taxon>
        <taxon>Nocardiopsidaceae</taxon>
        <taxon>Nocardiopsis</taxon>
    </lineage>
</organism>
<protein>
    <recommendedName>
        <fullName evidence="4">Protein-L-isoaspartate O-methyltransferase</fullName>
        <ecNumber evidence="3">2.1.1.77</ecNumber>
    </recommendedName>
    <alternativeName>
        <fullName evidence="11">L-isoaspartyl protein carboxyl methyltransferase</fullName>
    </alternativeName>
    <alternativeName>
        <fullName evidence="9">Protein L-isoaspartyl methyltransferase</fullName>
    </alternativeName>
    <alternativeName>
        <fullName evidence="10">Protein-beta-aspartate methyltransferase</fullName>
    </alternativeName>
</protein>